<keyword evidence="5 10" id="KW-0378">Hydrolase</keyword>
<dbReference type="Gene3D" id="3.30.2010.10">
    <property type="entry name" value="Metalloproteases ('zincins'), catalytic domain"/>
    <property type="match status" value="1"/>
</dbReference>
<evidence type="ECO:0000256" key="6">
    <source>
        <dbReference type="ARBA" id="ARBA00022833"/>
    </source>
</evidence>
<dbReference type="EC" id="3.4.24.-" evidence="14"/>
<feature type="transmembrane region" description="Helical" evidence="12">
    <location>
        <begin position="223"/>
        <end position="244"/>
    </location>
</feature>
<dbReference type="RefSeq" id="WP_270676245.1">
    <property type="nucleotide sequence ID" value="NZ_JAQFWP010000005.1"/>
</dbReference>
<reference evidence="14" key="1">
    <citation type="submission" date="2023-01" db="EMBL/GenBank/DDBJ databases">
        <title>Draft genome sequence of Nocardiopsis sp. LSu2-4 isolated from halophytes.</title>
        <authorList>
            <person name="Duangmal K."/>
            <person name="Chantavorakit T."/>
        </authorList>
    </citation>
    <scope>NUCLEOTIDE SEQUENCE</scope>
    <source>
        <strain evidence="14">LSu2-4</strain>
    </source>
</reference>
<evidence type="ECO:0000259" key="13">
    <source>
        <dbReference type="Pfam" id="PF01435"/>
    </source>
</evidence>
<feature type="region of interest" description="Disordered" evidence="11">
    <location>
        <begin position="309"/>
        <end position="330"/>
    </location>
</feature>
<name>A0ABT4TGE3_9ACTN</name>
<keyword evidence="3 12" id="KW-0812">Transmembrane</keyword>
<evidence type="ECO:0000256" key="3">
    <source>
        <dbReference type="ARBA" id="ARBA00022692"/>
    </source>
</evidence>
<organism evidence="14 15">
    <name type="scientific">Nocardiopsis suaedae</name>
    <dbReference type="NCBI Taxonomy" id="3018444"/>
    <lineage>
        <taxon>Bacteria</taxon>
        <taxon>Bacillati</taxon>
        <taxon>Actinomycetota</taxon>
        <taxon>Actinomycetes</taxon>
        <taxon>Streptosporangiales</taxon>
        <taxon>Nocardiopsidaceae</taxon>
        <taxon>Nocardiopsis</taxon>
    </lineage>
</organism>
<dbReference type="Proteomes" id="UP001165685">
    <property type="component" value="Unassembled WGS sequence"/>
</dbReference>
<evidence type="ECO:0000256" key="1">
    <source>
        <dbReference type="ARBA" id="ARBA00022475"/>
    </source>
</evidence>
<dbReference type="Pfam" id="PF01435">
    <property type="entry name" value="Peptidase_M48"/>
    <property type="match status" value="2"/>
</dbReference>
<evidence type="ECO:0000256" key="12">
    <source>
        <dbReference type="SAM" id="Phobius"/>
    </source>
</evidence>
<gene>
    <name evidence="14" type="ORF">O4U47_04525</name>
</gene>
<keyword evidence="15" id="KW-1185">Reference proteome</keyword>
<accession>A0ABT4TGE3</accession>
<feature type="transmembrane region" description="Helical" evidence="12">
    <location>
        <begin position="41"/>
        <end position="58"/>
    </location>
</feature>
<evidence type="ECO:0000256" key="9">
    <source>
        <dbReference type="ARBA" id="ARBA00023136"/>
    </source>
</evidence>
<feature type="transmembrane region" description="Helical" evidence="12">
    <location>
        <begin position="250"/>
        <end position="272"/>
    </location>
</feature>
<keyword evidence="4" id="KW-0479">Metal-binding</keyword>
<evidence type="ECO:0000256" key="8">
    <source>
        <dbReference type="ARBA" id="ARBA00023049"/>
    </source>
</evidence>
<keyword evidence="2 10" id="KW-0645">Protease</keyword>
<comment type="cofactor">
    <cofactor evidence="10">
        <name>Zn(2+)</name>
        <dbReference type="ChEBI" id="CHEBI:29105"/>
    </cofactor>
    <text evidence="10">Binds 1 zinc ion per subunit.</text>
</comment>
<dbReference type="InterPro" id="IPR001915">
    <property type="entry name" value="Peptidase_M48"/>
</dbReference>
<comment type="similarity">
    <text evidence="10">Belongs to the peptidase M48 family.</text>
</comment>
<dbReference type="GO" id="GO:0008237">
    <property type="term" value="F:metallopeptidase activity"/>
    <property type="evidence" value="ECO:0007669"/>
    <property type="project" value="UniProtKB-KW"/>
</dbReference>
<evidence type="ECO:0000313" key="14">
    <source>
        <dbReference type="EMBL" id="MDA2803767.1"/>
    </source>
</evidence>
<evidence type="ECO:0000256" key="10">
    <source>
        <dbReference type="RuleBase" id="RU003983"/>
    </source>
</evidence>
<evidence type="ECO:0000256" key="7">
    <source>
        <dbReference type="ARBA" id="ARBA00022989"/>
    </source>
</evidence>
<keyword evidence="1" id="KW-1003">Cell membrane</keyword>
<comment type="caution">
    <text evidence="14">The sequence shown here is derived from an EMBL/GenBank/DDBJ whole genome shotgun (WGS) entry which is preliminary data.</text>
</comment>
<evidence type="ECO:0000256" key="5">
    <source>
        <dbReference type="ARBA" id="ARBA00022801"/>
    </source>
</evidence>
<dbReference type="InterPro" id="IPR050083">
    <property type="entry name" value="HtpX_protease"/>
</dbReference>
<dbReference type="PANTHER" id="PTHR43221">
    <property type="entry name" value="PROTEASE HTPX"/>
    <property type="match status" value="1"/>
</dbReference>
<evidence type="ECO:0000256" key="2">
    <source>
        <dbReference type="ARBA" id="ARBA00022670"/>
    </source>
</evidence>
<feature type="domain" description="Peptidase M48" evidence="13">
    <location>
        <begin position="266"/>
        <end position="364"/>
    </location>
</feature>
<feature type="transmembrane region" description="Helical" evidence="12">
    <location>
        <begin position="12"/>
        <end position="35"/>
    </location>
</feature>
<keyword evidence="7 12" id="KW-1133">Transmembrane helix</keyword>
<keyword evidence="9 12" id="KW-0472">Membrane</keyword>
<keyword evidence="8 10" id="KW-0482">Metalloprotease</keyword>
<dbReference type="EMBL" id="JAQFWP010000005">
    <property type="protein sequence ID" value="MDA2803767.1"/>
    <property type="molecule type" value="Genomic_DNA"/>
</dbReference>
<dbReference type="PANTHER" id="PTHR43221:SF2">
    <property type="entry name" value="PROTEASE HTPX HOMOLOG"/>
    <property type="match status" value="1"/>
</dbReference>
<proteinExistence type="inferred from homology"/>
<keyword evidence="6 10" id="KW-0862">Zinc</keyword>
<evidence type="ECO:0000256" key="11">
    <source>
        <dbReference type="SAM" id="MobiDB-lite"/>
    </source>
</evidence>
<sequence length="372" mass="40531">MKRPPTAPHRLIVRAWLVVLGVTAVYAALVCLLMVALGLPWWIGVLPVAIALVSAEWADKLVVRSTITQLNPKAIGAEDDPRLHAVADRLSALTGQPKPQLFSLDSREPNAYSLSHRPGGRGPAVHLTTALLERLDNDQLEAVLAHEYAHIAHRDQRLLVYAHSMTCWALEVPLRLIMAMLDLDRPLCRWAHMCGWRWTPVEGGVPARNELVFRYPMPIVPRVLAVPAIVPLAIARGLVFIWGLGPGIALAWTTTFVGTLLSYPGLIACSLLTRHRELAADTAAARTTGSPAALASALSSLAEGVHSIPEKDLRASRPRTGESIVSANQPPKNRTERIVGYFFLAPLLETHPSPSVRLARLEHMSRSAARGA</sequence>
<evidence type="ECO:0000313" key="15">
    <source>
        <dbReference type="Proteomes" id="UP001165685"/>
    </source>
</evidence>
<evidence type="ECO:0000256" key="4">
    <source>
        <dbReference type="ARBA" id="ARBA00022723"/>
    </source>
</evidence>
<protein>
    <submittedName>
        <fullName evidence="14">M48 family metalloprotease</fullName>
        <ecNumber evidence="14">3.4.24.-</ecNumber>
    </submittedName>
</protein>
<feature type="domain" description="Peptidase M48" evidence="13">
    <location>
        <begin position="79"/>
        <end position="163"/>
    </location>
</feature>